<dbReference type="SUPFAM" id="SSF56672">
    <property type="entry name" value="DNA/RNA polymerases"/>
    <property type="match status" value="1"/>
</dbReference>
<dbReference type="Gene3D" id="3.30.70.270">
    <property type="match status" value="1"/>
</dbReference>
<organism evidence="2 3">
    <name type="scientific">Funneliformis geosporum</name>
    <dbReference type="NCBI Taxonomy" id="1117311"/>
    <lineage>
        <taxon>Eukaryota</taxon>
        <taxon>Fungi</taxon>
        <taxon>Fungi incertae sedis</taxon>
        <taxon>Mucoromycota</taxon>
        <taxon>Glomeromycotina</taxon>
        <taxon>Glomeromycetes</taxon>
        <taxon>Glomerales</taxon>
        <taxon>Glomeraceae</taxon>
        <taxon>Funneliformis</taxon>
    </lineage>
</organism>
<dbReference type="Pfam" id="PF00078">
    <property type="entry name" value="RVT_1"/>
    <property type="match status" value="1"/>
</dbReference>
<evidence type="ECO:0000259" key="1">
    <source>
        <dbReference type="Pfam" id="PF00078"/>
    </source>
</evidence>
<dbReference type="InterPro" id="IPR043128">
    <property type="entry name" value="Rev_trsase/Diguanyl_cyclase"/>
</dbReference>
<comment type="caution">
    <text evidence="2">The sequence shown here is derived from an EMBL/GenBank/DDBJ whole genome shotgun (WGS) entry which is preliminary data.</text>
</comment>
<evidence type="ECO:0000313" key="2">
    <source>
        <dbReference type="EMBL" id="CAI2199555.1"/>
    </source>
</evidence>
<dbReference type="PANTHER" id="PTHR24559:SF444">
    <property type="entry name" value="REVERSE TRANSCRIPTASE DOMAIN-CONTAINING PROTEIN"/>
    <property type="match status" value="1"/>
</dbReference>
<dbReference type="InterPro" id="IPR053134">
    <property type="entry name" value="RNA-dir_DNA_polymerase"/>
</dbReference>
<feature type="non-terminal residue" evidence="2">
    <location>
        <position position="1"/>
    </location>
</feature>
<protein>
    <submittedName>
        <fullName evidence="2">16270_t:CDS:1</fullName>
    </submittedName>
</protein>
<accession>A0A9W4XBF7</accession>
<dbReference type="OrthoDB" id="2435678at2759"/>
<dbReference type="EMBL" id="CAMKVN010021678">
    <property type="protein sequence ID" value="CAI2199555.1"/>
    <property type="molecule type" value="Genomic_DNA"/>
</dbReference>
<dbReference type="InterPro" id="IPR000477">
    <property type="entry name" value="RT_dom"/>
</dbReference>
<dbReference type="PANTHER" id="PTHR24559">
    <property type="entry name" value="TRANSPOSON TY3-I GAG-POL POLYPROTEIN"/>
    <property type="match status" value="1"/>
</dbReference>
<dbReference type="InterPro" id="IPR043502">
    <property type="entry name" value="DNA/RNA_pol_sf"/>
</dbReference>
<feature type="domain" description="Reverse transcriptase" evidence="1">
    <location>
        <begin position="48"/>
        <end position="107"/>
    </location>
</feature>
<reference evidence="2" key="1">
    <citation type="submission" date="2022-08" db="EMBL/GenBank/DDBJ databases">
        <authorList>
            <person name="Kallberg Y."/>
            <person name="Tangrot J."/>
            <person name="Rosling A."/>
        </authorList>
    </citation>
    <scope>NUCLEOTIDE SEQUENCE</scope>
    <source>
        <strain evidence="2">Wild A</strain>
    </source>
</reference>
<keyword evidence="3" id="KW-1185">Reference proteome</keyword>
<dbReference type="Proteomes" id="UP001153678">
    <property type="component" value="Unassembled WGS sequence"/>
</dbReference>
<dbReference type="AlphaFoldDB" id="A0A9W4XBF7"/>
<evidence type="ECO:0000313" key="3">
    <source>
        <dbReference type="Proteomes" id="UP001153678"/>
    </source>
</evidence>
<sequence length="108" mass="12835">IFLFRILTNLDEHLWLSIRSTQELLCQSSKDSTEPLSKIRDLFRKKYKKKNRKKRLCVDYHKLNTIMKKDCYSLSKIDNILETLSGSTWFSSLDLASGFWQVELDEKD</sequence>
<proteinExistence type="predicted"/>
<gene>
    <name evidence="2" type="ORF">FWILDA_LOCUS19132</name>
</gene>
<name>A0A9W4XBF7_9GLOM</name>